<dbReference type="EMBL" id="JBHSTP010000001">
    <property type="protein sequence ID" value="MFC6355631.1"/>
    <property type="molecule type" value="Genomic_DNA"/>
</dbReference>
<evidence type="ECO:0000313" key="2">
    <source>
        <dbReference type="Proteomes" id="UP001596306"/>
    </source>
</evidence>
<keyword evidence="2" id="KW-1185">Reference proteome</keyword>
<dbReference type="Proteomes" id="UP001596306">
    <property type="component" value="Unassembled WGS sequence"/>
</dbReference>
<comment type="caution">
    <text evidence="1">The sequence shown here is derived from an EMBL/GenBank/DDBJ whole genome shotgun (WGS) entry which is preliminary data.</text>
</comment>
<evidence type="ECO:0000313" key="1">
    <source>
        <dbReference type="EMBL" id="MFC6355631.1"/>
    </source>
</evidence>
<sequence>MANLTPEQRAAQRKLVGTLNIKNAMWFEPNGEFCIWRDQVAESWGGGIPELSEAYDTLQIPYVVRAEMKILRKRRTAGFTIVVACDDLPALTRWVPSFQKQIDGVRADVDE</sequence>
<gene>
    <name evidence="1" type="ORF">ACFQB0_05870</name>
</gene>
<organism evidence="1 2">
    <name type="scientific">Luethyella okanaganae</name>
    <dbReference type="NCBI Taxonomy" id="69372"/>
    <lineage>
        <taxon>Bacteria</taxon>
        <taxon>Bacillati</taxon>
        <taxon>Actinomycetota</taxon>
        <taxon>Actinomycetes</taxon>
        <taxon>Micrococcales</taxon>
        <taxon>Microbacteriaceae</taxon>
        <taxon>Luethyella</taxon>
    </lineage>
</organism>
<accession>A0ABW1VCK1</accession>
<dbReference type="RefSeq" id="WP_386728711.1">
    <property type="nucleotide sequence ID" value="NZ_JBHSTP010000001.1"/>
</dbReference>
<protein>
    <submittedName>
        <fullName evidence="1">Uncharacterized protein</fullName>
    </submittedName>
</protein>
<name>A0ABW1VCK1_9MICO</name>
<reference evidence="2" key="1">
    <citation type="journal article" date="2019" name="Int. J. Syst. Evol. Microbiol.">
        <title>The Global Catalogue of Microorganisms (GCM) 10K type strain sequencing project: providing services to taxonomists for standard genome sequencing and annotation.</title>
        <authorList>
            <consortium name="The Broad Institute Genomics Platform"/>
            <consortium name="The Broad Institute Genome Sequencing Center for Infectious Disease"/>
            <person name="Wu L."/>
            <person name="Ma J."/>
        </authorList>
    </citation>
    <scope>NUCLEOTIDE SEQUENCE [LARGE SCALE GENOMIC DNA]</scope>
    <source>
        <strain evidence="2">CCUG 43304</strain>
    </source>
</reference>
<proteinExistence type="predicted"/>